<comment type="caution">
    <text evidence="8">The sequence shown here is derived from an EMBL/GenBank/DDBJ whole genome shotgun (WGS) entry which is preliminary data.</text>
</comment>
<dbReference type="PANTHER" id="PTHR48022:SF64">
    <property type="entry name" value="MAJOR FACILITATOR SUPERFAMILY (MFS) PROFILE DOMAIN-CONTAINING PROTEIN"/>
    <property type="match status" value="1"/>
</dbReference>
<dbReference type="PROSITE" id="PS50850">
    <property type="entry name" value="MFS"/>
    <property type="match status" value="1"/>
</dbReference>
<evidence type="ECO:0000256" key="1">
    <source>
        <dbReference type="ARBA" id="ARBA00004141"/>
    </source>
</evidence>
<evidence type="ECO:0000256" key="2">
    <source>
        <dbReference type="ARBA" id="ARBA00010992"/>
    </source>
</evidence>
<protein>
    <recommendedName>
        <fullName evidence="7">Major facilitator superfamily (MFS) profile domain-containing protein</fullName>
    </recommendedName>
</protein>
<feature type="transmembrane region" description="Helical" evidence="6">
    <location>
        <begin position="18"/>
        <end position="40"/>
    </location>
</feature>
<reference evidence="8 9" key="1">
    <citation type="submission" date="2024-03" db="EMBL/GenBank/DDBJ databases">
        <title>A high-quality draft genome sequence of Diaporthe vaccinii, a causative agent of upright dieback and viscid rot disease in cranberry plants.</title>
        <authorList>
            <person name="Sarrasin M."/>
            <person name="Lang B.F."/>
            <person name="Burger G."/>
        </authorList>
    </citation>
    <scope>NUCLEOTIDE SEQUENCE [LARGE SCALE GENOMIC DNA]</scope>
    <source>
        <strain evidence="8 9">IS7</strain>
    </source>
</reference>
<evidence type="ECO:0000259" key="7">
    <source>
        <dbReference type="PROSITE" id="PS50850"/>
    </source>
</evidence>
<dbReference type="Proteomes" id="UP001600888">
    <property type="component" value="Unassembled WGS sequence"/>
</dbReference>
<evidence type="ECO:0000313" key="8">
    <source>
        <dbReference type="EMBL" id="KAL2289927.1"/>
    </source>
</evidence>
<sequence length="148" mass="16436">MLIGVALRGGAQDTGMFIAARGIIGFGLALNITAAPLLIMELAYPSQRAPMVSIYNSLWRLGALVAAWITYGTFGLGDDWAWRTPSLLQALSSAIQLLLCFLIEEPLRWLIFKERDEEAERMIVKYHAKGNRSDPVVILEMEEIKTAL</sequence>
<keyword evidence="3 6" id="KW-0812">Transmembrane</keyword>
<dbReference type="Gene3D" id="1.20.1250.20">
    <property type="entry name" value="MFS general substrate transporter like domains"/>
    <property type="match status" value="1"/>
</dbReference>
<accession>A0ABR4F5F8</accession>
<name>A0ABR4F5F8_9PEZI</name>
<comment type="similarity">
    <text evidence="2">Belongs to the major facilitator superfamily. Sugar transporter (TC 2.A.1.1) family.</text>
</comment>
<keyword evidence="4 6" id="KW-1133">Transmembrane helix</keyword>
<keyword evidence="9" id="KW-1185">Reference proteome</keyword>
<dbReference type="InterPro" id="IPR020846">
    <property type="entry name" value="MFS_dom"/>
</dbReference>
<dbReference type="PANTHER" id="PTHR48022">
    <property type="entry name" value="PLASTIDIC GLUCOSE TRANSPORTER 4"/>
    <property type="match status" value="1"/>
</dbReference>
<feature type="transmembrane region" description="Helical" evidence="6">
    <location>
        <begin position="86"/>
        <end position="103"/>
    </location>
</feature>
<evidence type="ECO:0000256" key="5">
    <source>
        <dbReference type="ARBA" id="ARBA00023136"/>
    </source>
</evidence>
<dbReference type="InterPro" id="IPR036259">
    <property type="entry name" value="MFS_trans_sf"/>
</dbReference>
<organism evidence="8 9">
    <name type="scientific">Diaporthe vaccinii</name>
    <dbReference type="NCBI Taxonomy" id="105482"/>
    <lineage>
        <taxon>Eukaryota</taxon>
        <taxon>Fungi</taxon>
        <taxon>Dikarya</taxon>
        <taxon>Ascomycota</taxon>
        <taxon>Pezizomycotina</taxon>
        <taxon>Sordariomycetes</taxon>
        <taxon>Sordariomycetidae</taxon>
        <taxon>Diaporthales</taxon>
        <taxon>Diaporthaceae</taxon>
        <taxon>Diaporthe</taxon>
        <taxon>Diaporthe eres species complex</taxon>
    </lineage>
</organism>
<gene>
    <name evidence="8" type="ORF">FJTKL_01206</name>
</gene>
<evidence type="ECO:0000256" key="4">
    <source>
        <dbReference type="ARBA" id="ARBA00022989"/>
    </source>
</evidence>
<evidence type="ECO:0000313" key="9">
    <source>
        <dbReference type="Proteomes" id="UP001600888"/>
    </source>
</evidence>
<proteinExistence type="inferred from homology"/>
<keyword evidence="5 6" id="KW-0472">Membrane</keyword>
<dbReference type="InterPro" id="IPR050360">
    <property type="entry name" value="MFS_Sugar_Transporters"/>
</dbReference>
<comment type="subcellular location">
    <subcellularLocation>
        <location evidence="1">Membrane</location>
        <topology evidence="1">Multi-pass membrane protein</topology>
    </subcellularLocation>
</comment>
<dbReference type="Pfam" id="PF00083">
    <property type="entry name" value="Sugar_tr"/>
    <property type="match status" value="1"/>
</dbReference>
<feature type="transmembrane region" description="Helical" evidence="6">
    <location>
        <begin position="52"/>
        <end position="74"/>
    </location>
</feature>
<evidence type="ECO:0000256" key="3">
    <source>
        <dbReference type="ARBA" id="ARBA00022692"/>
    </source>
</evidence>
<evidence type="ECO:0000256" key="6">
    <source>
        <dbReference type="SAM" id="Phobius"/>
    </source>
</evidence>
<dbReference type="SUPFAM" id="SSF103473">
    <property type="entry name" value="MFS general substrate transporter"/>
    <property type="match status" value="1"/>
</dbReference>
<dbReference type="InterPro" id="IPR005828">
    <property type="entry name" value="MFS_sugar_transport-like"/>
</dbReference>
<dbReference type="EMBL" id="JBAWTH010000011">
    <property type="protein sequence ID" value="KAL2289927.1"/>
    <property type="molecule type" value="Genomic_DNA"/>
</dbReference>
<feature type="domain" description="Major facilitator superfamily (MFS) profile" evidence="7">
    <location>
        <begin position="1"/>
        <end position="148"/>
    </location>
</feature>